<feature type="transmembrane region" description="Helical" evidence="2">
    <location>
        <begin position="54"/>
        <end position="76"/>
    </location>
</feature>
<feature type="region of interest" description="Disordered" evidence="1">
    <location>
        <begin position="408"/>
        <end position="528"/>
    </location>
</feature>
<feature type="compositionally biased region" description="Basic and acidic residues" evidence="1">
    <location>
        <begin position="483"/>
        <end position="493"/>
    </location>
</feature>
<proteinExistence type="predicted"/>
<feature type="transmembrane region" description="Helical" evidence="2">
    <location>
        <begin position="106"/>
        <end position="130"/>
    </location>
</feature>
<evidence type="ECO:0000256" key="2">
    <source>
        <dbReference type="SAM" id="Phobius"/>
    </source>
</evidence>
<feature type="compositionally biased region" description="Basic and acidic residues" evidence="1">
    <location>
        <begin position="543"/>
        <end position="556"/>
    </location>
</feature>
<reference evidence="3" key="1">
    <citation type="submission" date="2014-11" db="EMBL/GenBank/DDBJ databases">
        <authorList>
            <person name="Otto D Thomas"/>
            <person name="Naeem Raeece"/>
        </authorList>
    </citation>
    <scope>NUCLEOTIDE SEQUENCE</scope>
</reference>
<feature type="transmembrane region" description="Helical" evidence="2">
    <location>
        <begin position="603"/>
        <end position="629"/>
    </location>
</feature>
<name>A0A0G4GZU7_9ALVE</name>
<evidence type="ECO:0000256" key="1">
    <source>
        <dbReference type="SAM" id="MobiDB-lite"/>
    </source>
</evidence>
<feature type="transmembrane region" description="Helical" evidence="2">
    <location>
        <begin position="314"/>
        <end position="341"/>
    </location>
</feature>
<accession>A0A0G4GZU7</accession>
<keyword evidence="2" id="KW-0472">Membrane</keyword>
<feature type="region of interest" description="Disordered" evidence="1">
    <location>
        <begin position="540"/>
        <end position="582"/>
    </location>
</feature>
<dbReference type="EMBL" id="CDMZ01001727">
    <property type="protein sequence ID" value="CEM36716.1"/>
    <property type="molecule type" value="Genomic_DNA"/>
</dbReference>
<organism evidence="3">
    <name type="scientific">Chromera velia CCMP2878</name>
    <dbReference type="NCBI Taxonomy" id="1169474"/>
    <lineage>
        <taxon>Eukaryota</taxon>
        <taxon>Sar</taxon>
        <taxon>Alveolata</taxon>
        <taxon>Colpodellida</taxon>
        <taxon>Chromeraceae</taxon>
        <taxon>Chromera</taxon>
    </lineage>
</organism>
<gene>
    <name evidence="3" type="ORF">Cvel_24069</name>
</gene>
<keyword evidence="2" id="KW-1133">Transmembrane helix</keyword>
<dbReference type="VEuPathDB" id="CryptoDB:Cvel_24069"/>
<feature type="transmembrane region" description="Helical" evidence="2">
    <location>
        <begin position="936"/>
        <end position="961"/>
    </location>
</feature>
<keyword evidence="2" id="KW-0812">Transmembrane</keyword>
<evidence type="ECO:0000313" key="3">
    <source>
        <dbReference type="EMBL" id="CEM36716.1"/>
    </source>
</evidence>
<feature type="compositionally biased region" description="Polar residues" evidence="1">
    <location>
        <begin position="430"/>
        <end position="444"/>
    </location>
</feature>
<dbReference type="AlphaFoldDB" id="A0A0G4GZU7"/>
<sequence length="1015" mass="111380">MSYESLTCSVEASFWPAIDIGPIVPIATSRADRAGYARALEGGSPDLQGYAMTLVPYAIPFAVGLGFLLLYFAFFLPKACSLRCRMCLWCPFKRFRRKESFGPYNLIRHLIVVSVCVFVVVVTCAFSFLYSSQSNASMASARCDAERTWTGVFDGVEGLNSTNNTGGFIGYDVLSGELDPVFALLNDKIGTVETQVDDSEIITTAHTSELSSLATFQTELEAYKTYREHDCLYCNSTAVELASVQETDLTNGWSGRLSDVRTNTTSTLLDNNRAGAVSYAQGVKDLQATVADVADFYNLLKTFLSLNLDSLGGYLGFLTYGILFVIFGLLLASALSILLFVELYRLPSDLEVVAGVNPLHPLNDPRYFSKGDGEEVTRDRRASTRLAEVVVDFSDRVVSLQNPRVNDEGYAYMDPVDEQGGGGGPRASGLHNSSMQRSSAWQASGSGGFLDEGEVEEPAEYSSVSADEPDETPPRVASLSVYGHEEGAESESEREVEEPPEYVPNEGGSEMPSPTAMTLPGQPDDTAEVYEDPYRSLAVERSAVSRKDSGKEREMSKEEEEEKLRKARQARKEEGDKEEDKPINRLESNNVAANRRLRKFSKFLWCGALCPLSALALILSGIAFLIALWTDDLCFLFTERLMHPSGFDDFIGPGKSFDVSTDAAAGAKACLAGDGDWGTAAKYTESVGFQRSINLGALDTLPTSQDETRLSDLLSEAQSLDGKTFEYRATDDLLPAAVRASDCYEAEEDESANTCLSSTCDDPPGLWTYNYELNQLTGDSPDWAFTSLTTVWQGCSGDISNCRAITQSSPDDTSVSSTYNSLSISEMFRIARLKESILQDAFPYASDGTSTALTWLLDRTTEEDTAYRSFASTINANSAKVSSDLRSTMDEGVEKAALVDLNANCTFVRSILREESLYALCDSTWMAGTGFTSAAASLGVCLLWCSVACTVLACLVFEFWMRATLRSDWSRWQRLQRDKQFEKNLKKHGTEDMAEGRKVGRLDEVPKRKEMGAMY</sequence>
<feature type="compositionally biased region" description="Basic and acidic residues" evidence="1">
    <location>
        <begin position="570"/>
        <end position="582"/>
    </location>
</feature>
<protein>
    <submittedName>
        <fullName evidence="3">Uncharacterized protein</fullName>
    </submittedName>
</protein>